<gene>
    <name evidence="1" type="ORF">SAMN05443667_105261</name>
</gene>
<dbReference type="AlphaFoldDB" id="A0A1H4C7J2"/>
<dbReference type="Proteomes" id="UP000198951">
    <property type="component" value="Unassembled WGS sequence"/>
</dbReference>
<dbReference type="PROSITE" id="PS51257">
    <property type="entry name" value="PROKAR_LIPOPROTEIN"/>
    <property type="match status" value="1"/>
</dbReference>
<name>A0A1H4C7J2_9FLAO</name>
<dbReference type="EMBL" id="FNRD01000005">
    <property type="protein sequence ID" value="SEA56328.1"/>
    <property type="molecule type" value="Genomic_DNA"/>
</dbReference>
<sequence>MKKLKSILGLFLFMAIVGCNEQKKTCICTTTYSGEGSEYYKDETLTIESYNGCSNEDTTVSDGELTIRLRCTEK</sequence>
<evidence type="ECO:0000313" key="1">
    <source>
        <dbReference type="EMBL" id="SEA56328.1"/>
    </source>
</evidence>
<organism evidence="1 2">
    <name type="scientific">Flavobacterium gillisiae</name>
    <dbReference type="NCBI Taxonomy" id="150146"/>
    <lineage>
        <taxon>Bacteria</taxon>
        <taxon>Pseudomonadati</taxon>
        <taxon>Bacteroidota</taxon>
        <taxon>Flavobacteriia</taxon>
        <taxon>Flavobacteriales</taxon>
        <taxon>Flavobacteriaceae</taxon>
        <taxon>Flavobacterium</taxon>
    </lineage>
</organism>
<dbReference type="STRING" id="150146.SAMN05443667_105261"/>
<keyword evidence="2" id="KW-1185">Reference proteome</keyword>
<evidence type="ECO:0000313" key="2">
    <source>
        <dbReference type="Proteomes" id="UP000198951"/>
    </source>
</evidence>
<protein>
    <recommendedName>
        <fullName evidence="3">Lipoprotein</fullName>
    </recommendedName>
</protein>
<proteinExistence type="predicted"/>
<reference evidence="2" key="1">
    <citation type="submission" date="2016-10" db="EMBL/GenBank/DDBJ databases">
        <authorList>
            <person name="Varghese N."/>
            <person name="Submissions S."/>
        </authorList>
    </citation>
    <scope>NUCLEOTIDE SEQUENCE [LARGE SCALE GENOMIC DNA]</scope>
    <source>
        <strain evidence="2">DSM 22376</strain>
    </source>
</reference>
<accession>A0A1H4C7J2</accession>
<evidence type="ECO:0008006" key="3">
    <source>
        <dbReference type="Google" id="ProtNLM"/>
    </source>
</evidence>